<evidence type="ECO:0000313" key="4">
    <source>
        <dbReference type="EMBL" id="MBK1818072.1"/>
    </source>
</evidence>
<evidence type="ECO:0000256" key="2">
    <source>
        <dbReference type="ARBA" id="ARBA00023315"/>
    </source>
</evidence>
<keyword evidence="1" id="KW-0808">Transferase</keyword>
<dbReference type="PANTHER" id="PTHR43877">
    <property type="entry name" value="AMINOALKYLPHOSPHONATE N-ACETYLTRANSFERASE-RELATED-RELATED"/>
    <property type="match status" value="1"/>
</dbReference>
<dbReference type="AlphaFoldDB" id="A0A934R860"/>
<comment type="caution">
    <text evidence="4">The sequence shown here is derived from an EMBL/GenBank/DDBJ whole genome shotgun (WGS) entry which is preliminary data.</text>
</comment>
<dbReference type="PROSITE" id="PS51186">
    <property type="entry name" value="GNAT"/>
    <property type="match status" value="1"/>
</dbReference>
<gene>
    <name evidence="4" type="ORF">JIN84_20790</name>
</gene>
<dbReference type="PANTHER" id="PTHR43877:SF2">
    <property type="entry name" value="AMINOALKYLPHOSPHONATE N-ACETYLTRANSFERASE-RELATED"/>
    <property type="match status" value="1"/>
</dbReference>
<dbReference type="GO" id="GO:0016747">
    <property type="term" value="F:acyltransferase activity, transferring groups other than amino-acyl groups"/>
    <property type="evidence" value="ECO:0007669"/>
    <property type="project" value="InterPro"/>
</dbReference>
<dbReference type="EMBL" id="JAENIK010000013">
    <property type="protein sequence ID" value="MBK1818072.1"/>
    <property type="molecule type" value="Genomic_DNA"/>
</dbReference>
<dbReference type="Proteomes" id="UP000600139">
    <property type="component" value="Unassembled WGS sequence"/>
</dbReference>
<keyword evidence="2" id="KW-0012">Acyltransferase</keyword>
<dbReference type="Gene3D" id="3.40.630.30">
    <property type="match status" value="1"/>
</dbReference>
<evidence type="ECO:0000256" key="1">
    <source>
        <dbReference type="ARBA" id="ARBA00022679"/>
    </source>
</evidence>
<evidence type="ECO:0000259" key="3">
    <source>
        <dbReference type="PROSITE" id="PS51186"/>
    </source>
</evidence>
<dbReference type="SUPFAM" id="SSF55729">
    <property type="entry name" value="Acyl-CoA N-acyltransferases (Nat)"/>
    <property type="match status" value="1"/>
</dbReference>
<dbReference type="CDD" id="cd04301">
    <property type="entry name" value="NAT_SF"/>
    <property type="match status" value="1"/>
</dbReference>
<dbReference type="InterPro" id="IPR050832">
    <property type="entry name" value="Bact_Acetyltransf"/>
</dbReference>
<evidence type="ECO:0000313" key="5">
    <source>
        <dbReference type="Proteomes" id="UP000600139"/>
    </source>
</evidence>
<dbReference type="RefSeq" id="WP_200353027.1">
    <property type="nucleotide sequence ID" value="NZ_BAABHZ010000002.1"/>
</dbReference>
<keyword evidence="5" id="KW-1185">Reference proteome</keyword>
<reference evidence="4" key="1">
    <citation type="submission" date="2021-01" db="EMBL/GenBank/DDBJ databases">
        <title>Modified the classification status of verrucomicrobia.</title>
        <authorList>
            <person name="Feng X."/>
        </authorList>
    </citation>
    <scope>NUCLEOTIDE SEQUENCE</scope>
    <source>
        <strain evidence="4">JCM 18052</strain>
    </source>
</reference>
<protein>
    <submittedName>
        <fullName evidence="4">GNAT family N-acetyltransferase</fullName>
    </submittedName>
</protein>
<dbReference type="InterPro" id="IPR000182">
    <property type="entry name" value="GNAT_dom"/>
</dbReference>
<sequence>MAEIHIRPLTPGDVPAASLLLATLNPDTPEHVIRQRLGTILTDHPHYHLLGAFSDESLAGVAGAWVATKIWCGRYLEIDNLVVSEKHRSSGIGSQLIARLEALALELDCNVLTLDSYVSNPASHRLYHRLGFEIWGFHFIKPIGDWKGRES</sequence>
<dbReference type="Pfam" id="PF00583">
    <property type="entry name" value="Acetyltransf_1"/>
    <property type="match status" value="1"/>
</dbReference>
<proteinExistence type="predicted"/>
<organism evidence="4 5">
    <name type="scientific">Luteolibacter yonseiensis</name>
    <dbReference type="NCBI Taxonomy" id="1144680"/>
    <lineage>
        <taxon>Bacteria</taxon>
        <taxon>Pseudomonadati</taxon>
        <taxon>Verrucomicrobiota</taxon>
        <taxon>Verrucomicrobiia</taxon>
        <taxon>Verrucomicrobiales</taxon>
        <taxon>Verrucomicrobiaceae</taxon>
        <taxon>Luteolibacter</taxon>
    </lineage>
</organism>
<name>A0A934R860_9BACT</name>
<feature type="domain" description="N-acetyltransferase" evidence="3">
    <location>
        <begin position="4"/>
        <end position="151"/>
    </location>
</feature>
<dbReference type="InterPro" id="IPR016181">
    <property type="entry name" value="Acyl_CoA_acyltransferase"/>
</dbReference>
<accession>A0A934R860</accession>